<dbReference type="SUPFAM" id="SSF52317">
    <property type="entry name" value="Class I glutamine amidotransferase-like"/>
    <property type="match status" value="1"/>
</dbReference>
<keyword evidence="10" id="KW-1185">Reference proteome</keyword>
<evidence type="ECO:0000256" key="4">
    <source>
        <dbReference type="ARBA" id="ARBA00022801"/>
    </source>
</evidence>
<sequence>MATQVNGRSLARAEDSPLSPLPTANPVRPLLRPRSLRPGDTIAIVAPAGRVSAADLQQGWQWLTQQGFRLVPGRHLFDRDGYLAGRDRDRAADLNRAFADPQVAAIICARGGWGCARILPLLDWELARSHPKILLGFSDISALLLAYYERSGLVTFHGPVIASRWNAFSTAAWQQVLMAGTAATLQNPPQQTHRVIHPGQAQGPLVVANLSVLAAMVGSTYLPQWAGKILVVEEVGEPVYRVDRLLSQLKLAGLLEQLAGFVFAQCTRCESPGDREPALSLNRVLDDWIRPLGIPSWQGLALGHVPDKLTLPIGISVAIDAERATLQLLEAPVELLESLDRR</sequence>
<dbReference type="InterPro" id="IPR003507">
    <property type="entry name" value="S66_fam"/>
</dbReference>
<dbReference type="Gene3D" id="3.40.50.10740">
    <property type="entry name" value="Class I glutamine amidotransferase-like"/>
    <property type="match status" value="1"/>
</dbReference>
<evidence type="ECO:0000256" key="6">
    <source>
        <dbReference type="SAM" id="MobiDB-lite"/>
    </source>
</evidence>
<dbReference type="PANTHER" id="PTHR30237:SF2">
    <property type="entry name" value="MUREIN TETRAPEPTIDE CARBOXYPEPTIDASE"/>
    <property type="match status" value="1"/>
</dbReference>
<evidence type="ECO:0000313" key="9">
    <source>
        <dbReference type="EMBL" id="MFG3819055.1"/>
    </source>
</evidence>
<dbReference type="Pfam" id="PF17676">
    <property type="entry name" value="Peptidase_S66C"/>
    <property type="match status" value="1"/>
</dbReference>
<dbReference type="PANTHER" id="PTHR30237">
    <property type="entry name" value="MURAMOYLTETRAPEPTIDE CARBOXYPEPTIDASE"/>
    <property type="match status" value="1"/>
</dbReference>
<dbReference type="Pfam" id="PF02016">
    <property type="entry name" value="Peptidase_S66"/>
    <property type="match status" value="1"/>
</dbReference>
<evidence type="ECO:0000313" key="10">
    <source>
        <dbReference type="Proteomes" id="UP001604335"/>
    </source>
</evidence>
<dbReference type="InterPro" id="IPR040449">
    <property type="entry name" value="Peptidase_S66_N"/>
</dbReference>
<gene>
    <name evidence="9" type="ORF">VPK24_15540</name>
</gene>
<dbReference type="PIRSF" id="PIRSF028757">
    <property type="entry name" value="LD-carboxypeptidase"/>
    <property type="match status" value="1"/>
</dbReference>
<keyword evidence="4" id="KW-0378">Hydrolase</keyword>
<evidence type="ECO:0000256" key="3">
    <source>
        <dbReference type="ARBA" id="ARBA00022670"/>
    </source>
</evidence>
<keyword evidence="3" id="KW-0645">Protease</keyword>
<dbReference type="RefSeq" id="WP_393014733.1">
    <property type="nucleotide sequence ID" value="NZ_JAZAQF010000086.1"/>
</dbReference>
<feature type="region of interest" description="Disordered" evidence="6">
    <location>
        <begin position="1"/>
        <end position="34"/>
    </location>
</feature>
<dbReference type="InterPro" id="IPR029062">
    <property type="entry name" value="Class_I_gatase-like"/>
</dbReference>
<dbReference type="Gene3D" id="3.50.30.60">
    <property type="entry name" value="LD-carboxypeptidase A C-terminal domain-like"/>
    <property type="match status" value="1"/>
</dbReference>
<evidence type="ECO:0000256" key="1">
    <source>
        <dbReference type="ARBA" id="ARBA00010233"/>
    </source>
</evidence>
<keyword evidence="5" id="KW-0720">Serine protease</keyword>
<comment type="similarity">
    <text evidence="1">Belongs to the peptidase S66 family.</text>
</comment>
<dbReference type="InterPro" id="IPR027478">
    <property type="entry name" value="LdcA_N"/>
</dbReference>
<dbReference type="SUPFAM" id="SSF141986">
    <property type="entry name" value="LD-carboxypeptidase A C-terminal domain-like"/>
    <property type="match status" value="1"/>
</dbReference>
<protein>
    <submittedName>
        <fullName evidence="9">LD-carboxypeptidase</fullName>
    </submittedName>
</protein>
<feature type="domain" description="LD-carboxypeptidase C-terminal" evidence="8">
    <location>
        <begin position="202"/>
        <end position="318"/>
    </location>
</feature>
<accession>A0ABW7CD61</accession>
<evidence type="ECO:0000259" key="7">
    <source>
        <dbReference type="Pfam" id="PF02016"/>
    </source>
</evidence>
<dbReference type="InterPro" id="IPR027461">
    <property type="entry name" value="Carboxypeptidase_A_C_sf"/>
</dbReference>
<dbReference type="Proteomes" id="UP001604335">
    <property type="component" value="Unassembled WGS sequence"/>
</dbReference>
<dbReference type="EMBL" id="JAZAQF010000086">
    <property type="protein sequence ID" value="MFG3819055.1"/>
    <property type="molecule type" value="Genomic_DNA"/>
</dbReference>
<organism evidence="9 10">
    <name type="scientific">Limnothrix redekei LRLZ20PSL1</name>
    <dbReference type="NCBI Taxonomy" id="3112953"/>
    <lineage>
        <taxon>Bacteria</taxon>
        <taxon>Bacillati</taxon>
        <taxon>Cyanobacteriota</taxon>
        <taxon>Cyanophyceae</taxon>
        <taxon>Pseudanabaenales</taxon>
        <taxon>Pseudanabaenaceae</taxon>
        <taxon>Limnothrix</taxon>
    </lineage>
</organism>
<reference evidence="10" key="1">
    <citation type="journal article" date="2024" name="Algal Res.">
        <title>Biochemical, toxicological and genomic investigation of a high-biomass producing Limnothrix strain isolated from Italian shallow drinking water reservoir.</title>
        <authorList>
            <person name="Simonazzi M."/>
            <person name="Shishido T.K."/>
            <person name="Delbaje E."/>
            <person name="Wahlsten M."/>
            <person name="Fewer D.P."/>
            <person name="Sivonen K."/>
            <person name="Pezzolesi L."/>
            <person name="Pistocchi R."/>
        </authorList>
    </citation>
    <scope>NUCLEOTIDE SEQUENCE [LARGE SCALE GENOMIC DNA]</scope>
    <source>
        <strain evidence="10">LRLZ20PSL1</strain>
    </source>
</reference>
<evidence type="ECO:0000256" key="5">
    <source>
        <dbReference type="ARBA" id="ARBA00022825"/>
    </source>
</evidence>
<evidence type="ECO:0000259" key="8">
    <source>
        <dbReference type="Pfam" id="PF17676"/>
    </source>
</evidence>
<keyword evidence="2" id="KW-0121">Carboxypeptidase</keyword>
<comment type="caution">
    <text evidence="9">The sequence shown here is derived from an EMBL/GenBank/DDBJ whole genome shotgun (WGS) entry which is preliminary data.</text>
</comment>
<proteinExistence type="inferred from homology"/>
<feature type="domain" description="LD-carboxypeptidase N-terminal" evidence="7">
    <location>
        <begin position="42"/>
        <end position="158"/>
    </location>
</feature>
<name>A0ABW7CD61_9CYAN</name>
<dbReference type="CDD" id="cd07025">
    <property type="entry name" value="Peptidase_S66"/>
    <property type="match status" value="1"/>
</dbReference>
<dbReference type="InterPro" id="IPR040921">
    <property type="entry name" value="Peptidase_S66C"/>
</dbReference>
<evidence type="ECO:0000256" key="2">
    <source>
        <dbReference type="ARBA" id="ARBA00022645"/>
    </source>
</evidence>